<evidence type="ECO:0000259" key="2">
    <source>
        <dbReference type="Pfam" id="PF07589"/>
    </source>
</evidence>
<feature type="chain" id="PRO_5047529664" evidence="1">
    <location>
        <begin position="25"/>
        <end position="202"/>
    </location>
</feature>
<evidence type="ECO:0000313" key="4">
    <source>
        <dbReference type="Proteomes" id="UP001204621"/>
    </source>
</evidence>
<dbReference type="EMBL" id="JANUGU010000001">
    <property type="protein sequence ID" value="MCS0656723.1"/>
    <property type="molecule type" value="Genomic_DNA"/>
</dbReference>
<feature type="signal peptide" evidence="1">
    <location>
        <begin position="1"/>
        <end position="24"/>
    </location>
</feature>
<sequence length="202" mass="20437">MRTKLLQKAAITALLAAACGAASAGAITYQGVTFTATRTATQLMLKIDAGSPSGNWSTAVDIAALQIESIGTFTGVSFTSNIPGLAAWTESGAQLNNNGCGGGIQANSTVCIDGTPVALANNMLITYTFTGTAFDLSSPKVKLNFIDATGSRIGSQFNSTITADLTTPNDPPPGYVPEPGSLALLGGGALVAVLARRRAPKA</sequence>
<evidence type="ECO:0000256" key="1">
    <source>
        <dbReference type="SAM" id="SignalP"/>
    </source>
</evidence>
<dbReference type="InterPro" id="IPR013424">
    <property type="entry name" value="Ice-binding_C"/>
</dbReference>
<comment type="caution">
    <text evidence="3">The sequence shown here is derived from an EMBL/GenBank/DDBJ whole genome shotgun (WGS) entry which is preliminary data.</text>
</comment>
<keyword evidence="1" id="KW-0732">Signal</keyword>
<dbReference type="NCBIfam" id="TIGR02595">
    <property type="entry name" value="PEP_CTERM"/>
    <property type="match status" value="1"/>
</dbReference>
<feature type="domain" description="Ice-binding protein C-terminal" evidence="2">
    <location>
        <begin position="176"/>
        <end position="198"/>
    </location>
</feature>
<dbReference type="Pfam" id="PF07589">
    <property type="entry name" value="PEP-CTERM"/>
    <property type="match status" value="1"/>
</dbReference>
<reference evidence="3 4" key="1">
    <citation type="submission" date="2022-08" db="EMBL/GenBank/DDBJ databases">
        <title>Reclassification of Massilia species as members of the genera Telluria, Duganella, Pseudoduganella, Mokoshia gen. nov. and Zemynaea gen. nov. using orthogonal and non-orthogonal genome-based approaches.</title>
        <authorList>
            <person name="Bowman J.P."/>
        </authorList>
    </citation>
    <scope>NUCLEOTIDE SEQUENCE [LARGE SCALE GENOMIC DNA]</scope>
    <source>
        <strain evidence="3 4">JCM 31606</strain>
    </source>
</reference>
<gene>
    <name evidence="3" type="ORF">NX778_01425</name>
</gene>
<accession>A0ABT2CUG7</accession>
<dbReference type="PROSITE" id="PS51257">
    <property type="entry name" value="PROKAR_LIPOPROTEIN"/>
    <property type="match status" value="1"/>
</dbReference>
<keyword evidence="4" id="KW-1185">Reference proteome</keyword>
<proteinExistence type="predicted"/>
<protein>
    <submittedName>
        <fullName evidence="3">PEP-CTERM sorting domain-containing protein</fullName>
    </submittedName>
</protein>
<dbReference type="Proteomes" id="UP001204621">
    <property type="component" value="Unassembled WGS sequence"/>
</dbReference>
<name>A0ABT2CUG7_9BURK</name>
<dbReference type="RefSeq" id="WP_258809903.1">
    <property type="nucleotide sequence ID" value="NZ_JANUGU010000001.1"/>
</dbReference>
<evidence type="ECO:0000313" key="3">
    <source>
        <dbReference type="EMBL" id="MCS0656723.1"/>
    </source>
</evidence>
<organism evidence="3 4">
    <name type="scientific">Massilia terrae</name>
    <dbReference type="NCBI Taxonomy" id="1811224"/>
    <lineage>
        <taxon>Bacteria</taxon>
        <taxon>Pseudomonadati</taxon>
        <taxon>Pseudomonadota</taxon>
        <taxon>Betaproteobacteria</taxon>
        <taxon>Burkholderiales</taxon>
        <taxon>Oxalobacteraceae</taxon>
        <taxon>Telluria group</taxon>
        <taxon>Massilia</taxon>
    </lineage>
</organism>